<dbReference type="OrthoDB" id="9814204at2"/>
<dbReference type="Pfam" id="PF00144">
    <property type="entry name" value="Beta-lactamase"/>
    <property type="match status" value="1"/>
</dbReference>
<name>A0A3P5WU84_9RHOB</name>
<dbReference type="PANTHER" id="PTHR43283">
    <property type="entry name" value="BETA-LACTAMASE-RELATED"/>
    <property type="match status" value="1"/>
</dbReference>
<dbReference type="InterPro" id="IPR001466">
    <property type="entry name" value="Beta-lactam-related"/>
</dbReference>
<dbReference type="GO" id="GO:0019875">
    <property type="term" value="F:6-aminohexanoate-dimer hydrolase activity"/>
    <property type="evidence" value="ECO:0007669"/>
    <property type="project" value="UniProtKB-EC"/>
</dbReference>
<organism evidence="3 4">
    <name type="scientific">Pseudogemmobacter humi</name>
    <dbReference type="NCBI Taxonomy" id="2483812"/>
    <lineage>
        <taxon>Bacteria</taxon>
        <taxon>Pseudomonadati</taxon>
        <taxon>Pseudomonadota</taxon>
        <taxon>Alphaproteobacteria</taxon>
        <taxon>Rhodobacterales</taxon>
        <taxon>Paracoccaceae</taxon>
        <taxon>Pseudogemmobacter</taxon>
    </lineage>
</organism>
<dbReference type="EMBL" id="UXAW01000051">
    <property type="protein sequence ID" value="VDC24882.1"/>
    <property type="molecule type" value="Genomic_DNA"/>
</dbReference>
<dbReference type="Gene3D" id="3.40.710.10">
    <property type="entry name" value="DD-peptidase/beta-lactamase superfamily"/>
    <property type="match status" value="1"/>
</dbReference>
<dbReference type="SUPFAM" id="SSF56601">
    <property type="entry name" value="beta-lactamase/transpeptidase-like"/>
    <property type="match status" value="1"/>
</dbReference>
<feature type="region of interest" description="Disordered" evidence="1">
    <location>
        <begin position="1"/>
        <end position="26"/>
    </location>
</feature>
<gene>
    <name evidence="3" type="primary">nylB</name>
    <name evidence="3" type="ORF">XINFAN_01322</name>
</gene>
<dbReference type="Proteomes" id="UP000277498">
    <property type="component" value="Unassembled WGS sequence"/>
</dbReference>
<evidence type="ECO:0000256" key="1">
    <source>
        <dbReference type="SAM" id="MobiDB-lite"/>
    </source>
</evidence>
<keyword evidence="4" id="KW-1185">Reference proteome</keyword>
<evidence type="ECO:0000259" key="2">
    <source>
        <dbReference type="Pfam" id="PF00144"/>
    </source>
</evidence>
<sequence length="375" mass="39663">MSWPDSEPNPDLSVGPDLRQGWNRPENRRRGFHNAHLIFRRTLSIRARRILRLEDAPDPALARVADDLGLSRLPGFSALVVAEEGRVLCARAAPDFSLTRPHSIQSVSKMHMNLIAGRLIARGLLNPKASAGALLPGLGSGYRDALVGDLLDMNVANDFSENYADPAADCYREEEALGWRLPADGMPEMTLSQFVAGISGGDPVNRSGYVAYKSANTDVLTLIAAGLTDLPAALAGICDAAGYEGGFHISLSPEGLPALSGGGVLSALDLARFGLLFARGGRGIGGENLGCAGYIGTCRRAAGPPLSRARPGQRYAGHLMTDGTRIGHAGYGGQYLMINPDSGRVAVYLGVLENPSGYDEAFMARLVAALTRLLS</sequence>
<evidence type="ECO:0000313" key="4">
    <source>
        <dbReference type="Proteomes" id="UP000277498"/>
    </source>
</evidence>
<protein>
    <submittedName>
        <fullName evidence="3">6-aminohexanoate-dimer hydrolase</fullName>
        <ecNumber evidence="3">3.5.1.46</ecNumber>
    </submittedName>
</protein>
<dbReference type="InterPro" id="IPR050789">
    <property type="entry name" value="Diverse_Enzym_Activities"/>
</dbReference>
<dbReference type="AlphaFoldDB" id="A0A3P5WU84"/>
<reference evidence="3 4" key="1">
    <citation type="submission" date="2018-11" db="EMBL/GenBank/DDBJ databases">
        <authorList>
            <person name="Criscuolo A."/>
        </authorList>
    </citation>
    <scope>NUCLEOTIDE SEQUENCE [LARGE SCALE GENOMIC DNA]</scope>
    <source>
        <strain evidence="3">ACIP111625</strain>
    </source>
</reference>
<dbReference type="EC" id="3.5.1.46" evidence="3"/>
<feature type="domain" description="Beta-lactamase-related" evidence="2">
    <location>
        <begin position="78"/>
        <end position="354"/>
    </location>
</feature>
<accession>A0A3P5WU84</accession>
<dbReference type="InterPro" id="IPR012338">
    <property type="entry name" value="Beta-lactam/transpept-like"/>
</dbReference>
<proteinExistence type="predicted"/>
<keyword evidence="3" id="KW-0378">Hydrolase</keyword>
<dbReference type="RefSeq" id="WP_124085739.1">
    <property type="nucleotide sequence ID" value="NZ_UXAW01000051.1"/>
</dbReference>
<evidence type="ECO:0000313" key="3">
    <source>
        <dbReference type="EMBL" id="VDC24882.1"/>
    </source>
</evidence>